<protein>
    <submittedName>
        <fullName evidence="3">Transcriptional regulator</fullName>
    </submittedName>
</protein>
<evidence type="ECO:0000256" key="1">
    <source>
        <dbReference type="SAM" id="MobiDB-lite"/>
    </source>
</evidence>
<dbReference type="OrthoDB" id="4350801at2"/>
<feature type="compositionally biased region" description="Low complexity" evidence="1">
    <location>
        <begin position="190"/>
        <end position="203"/>
    </location>
</feature>
<evidence type="ECO:0000313" key="4">
    <source>
        <dbReference type="Proteomes" id="UP000422572"/>
    </source>
</evidence>
<dbReference type="Pfam" id="PF18546">
    <property type="entry name" value="MetOD1"/>
    <property type="match status" value="1"/>
</dbReference>
<name>A0A6I6FIA4_9ACTN</name>
<proteinExistence type="predicted"/>
<feature type="compositionally biased region" description="Basic and acidic residues" evidence="1">
    <location>
        <begin position="176"/>
        <end position="189"/>
    </location>
</feature>
<dbReference type="Proteomes" id="UP000422572">
    <property type="component" value="Chromosome"/>
</dbReference>
<dbReference type="AlphaFoldDB" id="A0A6I6FIA4"/>
<dbReference type="InterPro" id="IPR041359">
    <property type="entry name" value="MetOD1"/>
</dbReference>
<reference evidence="3 4" key="1">
    <citation type="submission" date="2018-12" db="EMBL/GenBank/DDBJ databases">
        <title>Complete genome sequence of Streptomyces ficellus NRRL8067, the producer of ficellomycin, feldamycin and nojirimycin.</title>
        <authorList>
            <person name="Zhang H."/>
            <person name="Yue R."/>
            <person name="Liu Y."/>
            <person name="Li M."/>
            <person name="Mu H."/>
            <person name="Zhang J."/>
        </authorList>
    </citation>
    <scope>NUCLEOTIDE SEQUENCE [LARGE SCALE GENOMIC DNA]</scope>
    <source>
        <strain evidence="3 4">NRRL 8067</strain>
    </source>
</reference>
<dbReference type="EMBL" id="CP034279">
    <property type="protein sequence ID" value="QGV77208.1"/>
    <property type="molecule type" value="Genomic_DNA"/>
</dbReference>
<keyword evidence="4" id="KW-1185">Reference proteome</keyword>
<sequence length="203" mass="22074">MPITREEGSGHVRPAREADVGLDRDVFMRGLVRELATSLETVVGLEEASGYISLVGQSVGTQINASYTAALGVPRLTREQVADVLVDLKQRIRGDFYLISQDEEKIVLGSRSCPFAEKVEGRESMCMMTSNMFGTIAAQNLGYARVELEETIARGSSGCRVVVHLTPDLEIDEHDEPGREYFGDSRKAEAPTAAPTTPAPAED</sequence>
<gene>
    <name evidence="3" type="ORF">EIZ62_02285</name>
</gene>
<feature type="region of interest" description="Disordered" evidence="1">
    <location>
        <begin position="172"/>
        <end position="203"/>
    </location>
</feature>
<feature type="domain" description="Metanogen output" evidence="2">
    <location>
        <begin position="32"/>
        <end position="163"/>
    </location>
</feature>
<accession>A0A6I6FIA4</accession>
<evidence type="ECO:0000313" key="3">
    <source>
        <dbReference type="EMBL" id="QGV77208.1"/>
    </source>
</evidence>
<organism evidence="3 4">
    <name type="scientific">Streptomyces ficellus</name>
    <dbReference type="NCBI Taxonomy" id="1977088"/>
    <lineage>
        <taxon>Bacteria</taxon>
        <taxon>Bacillati</taxon>
        <taxon>Actinomycetota</taxon>
        <taxon>Actinomycetes</taxon>
        <taxon>Kitasatosporales</taxon>
        <taxon>Streptomycetaceae</taxon>
        <taxon>Streptomyces</taxon>
    </lineage>
</organism>
<dbReference type="KEGG" id="sfic:EIZ62_02285"/>
<evidence type="ECO:0000259" key="2">
    <source>
        <dbReference type="Pfam" id="PF18546"/>
    </source>
</evidence>